<feature type="region of interest" description="Disordered" evidence="1">
    <location>
        <begin position="1"/>
        <end position="24"/>
    </location>
</feature>
<dbReference type="GeneID" id="9669900"/>
<dbReference type="VEuPathDB" id="FungiDB:NECHADRAFT_84329"/>
<gene>
    <name evidence="2" type="ORF">NECHADRAFT_84329</name>
</gene>
<dbReference type="RefSeq" id="XP_003043810.1">
    <property type="nucleotide sequence ID" value="XM_003043764.1"/>
</dbReference>
<dbReference type="OrthoDB" id="5237031at2759"/>
<protein>
    <submittedName>
        <fullName evidence="2">Uncharacterized protein</fullName>
    </submittedName>
</protein>
<organism evidence="2 3">
    <name type="scientific">Fusarium vanettenii (strain ATCC MYA-4622 / CBS 123669 / FGSC 9596 / NRRL 45880 / 77-13-4)</name>
    <name type="common">Fusarium solani subsp. pisi</name>
    <dbReference type="NCBI Taxonomy" id="660122"/>
    <lineage>
        <taxon>Eukaryota</taxon>
        <taxon>Fungi</taxon>
        <taxon>Dikarya</taxon>
        <taxon>Ascomycota</taxon>
        <taxon>Pezizomycotina</taxon>
        <taxon>Sordariomycetes</taxon>
        <taxon>Hypocreomycetidae</taxon>
        <taxon>Hypocreales</taxon>
        <taxon>Nectriaceae</taxon>
        <taxon>Fusarium</taxon>
        <taxon>Fusarium solani species complex</taxon>
        <taxon>Fusarium vanettenii</taxon>
    </lineage>
</organism>
<reference evidence="2 3" key="1">
    <citation type="journal article" date="2009" name="PLoS Genet.">
        <title>The genome of Nectria haematococca: contribution of supernumerary chromosomes to gene expansion.</title>
        <authorList>
            <person name="Coleman J.J."/>
            <person name="Rounsley S.D."/>
            <person name="Rodriguez-Carres M."/>
            <person name="Kuo A."/>
            <person name="Wasmann C.C."/>
            <person name="Grimwood J."/>
            <person name="Schmutz J."/>
            <person name="Taga M."/>
            <person name="White G.J."/>
            <person name="Zhou S."/>
            <person name="Schwartz D.C."/>
            <person name="Freitag M."/>
            <person name="Ma L.J."/>
            <person name="Danchin E.G."/>
            <person name="Henrissat B."/>
            <person name="Coutinho P.M."/>
            <person name="Nelson D.R."/>
            <person name="Straney D."/>
            <person name="Napoli C.A."/>
            <person name="Barker B.M."/>
            <person name="Gribskov M."/>
            <person name="Rep M."/>
            <person name="Kroken S."/>
            <person name="Molnar I."/>
            <person name="Rensing C."/>
            <person name="Kennell J.C."/>
            <person name="Zamora J."/>
            <person name="Farman M.L."/>
            <person name="Selker E.U."/>
            <person name="Salamov A."/>
            <person name="Shapiro H."/>
            <person name="Pangilinan J."/>
            <person name="Lindquist E."/>
            <person name="Lamers C."/>
            <person name="Grigoriev I.V."/>
            <person name="Geiser D.M."/>
            <person name="Covert S.F."/>
            <person name="Temporini E."/>
            <person name="Vanetten H.D."/>
        </authorList>
    </citation>
    <scope>NUCLEOTIDE SEQUENCE [LARGE SCALE GENOMIC DNA]</scope>
    <source>
        <strain evidence="3">ATCC MYA-4622 / CBS 123669 / FGSC 9596 / NRRL 45880 / 77-13-4</strain>
    </source>
</reference>
<evidence type="ECO:0000313" key="3">
    <source>
        <dbReference type="Proteomes" id="UP000005206"/>
    </source>
</evidence>
<dbReference type="Proteomes" id="UP000005206">
    <property type="component" value="Chromosome 9"/>
</dbReference>
<keyword evidence="3" id="KW-1185">Reference proteome</keyword>
<evidence type="ECO:0000313" key="2">
    <source>
        <dbReference type="EMBL" id="EEU38097.1"/>
    </source>
</evidence>
<sequence>MSSSVATLIGQHPSNPCQETHLASGSSKAWTKSYPPITNLIVHSKMQGDQATQADFRAFHPEYKDDSLRLQERGNAPNERSYRLNTEEDGVTWFHTEVSNIVLAAFSRYPRVLQTSHDKPISESRDDHTVDVAYSVYSGKTRKHVAIGEFKRGLIVPGEWRRGKLDTTPQKSLSKELRGAKKVKGLEDAKCPVDCWVLPRDNIHGTPLRYALYRFIVQGFRRCQGEAAVDVAFNGQRPSERCFFNGVPFWKAEDGTKISEPWNYHRVVEASNGAFYWARPGGLEAVQYNDGNTVWDTATFWEAQEQVEEEEEEDLYSAN</sequence>
<dbReference type="eggNOG" id="ENOG502SY0D">
    <property type="taxonomic scope" value="Eukaryota"/>
</dbReference>
<evidence type="ECO:0000256" key="1">
    <source>
        <dbReference type="SAM" id="MobiDB-lite"/>
    </source>
</evidence>
<accession>C7ZCT1</accession>
<dbReference type="InParanoid" id="C7ZCT1"/>
<name>C7ZCT1_FUSV7</name>
<dbReference type="KEGG" id="nhe:NECHADRAFT_84329"/>
<dbReference type="EMBL" id="GG698919">
    <property type="protein sequence ID" value="EEU38097.1"/>
    <property type="molecule type" value="Genomic_DNA"/>
</dbReference>
<dbReference type="OMA" id="WVIPRIN"/>
<dbReference type="AlphaFoldDB" id="C7ZCT1"/>
<dbReference type="HOGENOM" id="CLU_049634_0_0_1"/>
<proteinExistence type="predicted"/>